<dbReference type="GO" id="GO:0031992">
    <property type="term" value="F:energy transducer activity"/>
    <property type="evidence" value="ECO:0007669"/>
    <property type="project" value="TreeGrafter"/>
</dbReference>
<keyword evidence="8 10" id="KW-1133">Transmembrane helix</keyword>
<evidence type="ECO:0000256" key="3">
    <source>
        <dbReference type="ARBA" id="ARBA00022448"/>
    </source>
</evidence>
<dbReference type="GO" id="GO:0055085">
    <property type="term" value="P:transmembrane transport"/>
    <property type="evidence" value="ECO:0007669"/>
    <property type="project" value="InterPro"/>
</dbReference>
<proteinExistence type="inferred from homology"/>
<keyword evidence="3" id="KW-0813">Transport</keyword>
<feature type="transmembrane region" description="Helical" evidence="10">
    <location>
        <begin position="16"/>
        <end position="34"/>
    </location>
</feature>
<dbReference type="GeneID" id="57239933"/>
<evidence type="ECO:0000256" key="7">
    <source>
        <dbReference type="ARBA" id="ARBA00022927"/>
    </source>
</evidence>
<evidence type="ECO:0000313" key="13">
    <source>
        <dbReference type="Proteomes" id="UP000030130"/>
    </source>
</evidence>
<dbReference type="Proteomes" id="UP000030130">
    <property type="component" value="Unassembled WGS sequence"/>
</dbReference>
<comment type="similarity">
    <text evidence="2">Belongs to the TonB family.</text>
</comment>
<gene>
    <name evidence="12" type="ORF">HR08_03505</name>
</gene>
<keyword evidence="6 10" id="KW-0812">Transmembrane</keyword>
<dbReference type="NCBIfam" id="TIGR01352">
    <property type="entry name" value="tonB_Cterm"/>
    <property type="match status" value="1"/>
</dbReference>
<evidence type="ECO:0000259" key="11">
    <source>
        <dbReference type="PROSITE" id="PS52015"/>
    </source>
</evidence>
<dbReference type="EMBL" id="JRAI01000033">
    <property type="protein sequence ID" value="KGN86540.1"/>
    <property type="molecule type" value="Genomic_DNA"/>
</dbReference>
<sequence length="230" mass="25822">MEIKKSPKADLEKGKGLNFLLGLVVALAIVYVALEYRTYDKIETYTRDKVDIADMEETILLEENEPEPEQPEPEQPQQQEVQLPEEFKVVDNTQKVEKIALVSVDESKPLPPPTQVAPVKVEEEEDKIHEVVESPAEFPGGSSALYKWLGKNLVYPEQAAEMGVQGKVIVRFVVEKDGSISQATVVKGIDPALDKEALRVIQAMPKWKPGMQQGRAVRMRCTQPVQFKLQ</sequence>
<accession>A0A099WQ91</accession>
<dbReference type="Gene3D" id="3.30.1150.10">
    <property type="match status" value="1"/>
</dbReference>
<evidence type="ECO:0000313" key="12">
    <source>
        <dbReference type="EMBL" id="KGN86540.1"/>
    </source>
</evidence>
<name>A0A099WQ91_9PORP</name>
<evidence type="ECO:0000256" key="6">
    <source>
        <dbReference type="ARBA" id="ARBA00022692"/>
    </source>
</evidence>
<evidence type="ECO:0000256" key="8">
    <source>
        <dbReference type="ARBA" id="ARBA00022989"/>
    </source>
</evidence>
<dbReference type="OrthoDB" id="9814002at2"/>
<organism evidence="12 13">
    <name type="scientific">Porphyromonas gulae</name>
    <dbReference type="NCBI Taxonomy" id="111105"/>
    <lineage>
        <taxon>Bacteria</taxon>
        <taxon>Pseudomonadati</taxon>
        <taxon>Bacteroidota</taxon>
        <taxon>Bacteroidia</taxon>
        <taxon>Bacteroidales</taxon>
        <taxon>Porphyromonadaceae</taxon>
        <taxon>Porphyromonas</taxon>
    </lineage>
</organism>
<dbReference type="GO" id="GO:0015031">
    <property type="term" value="P:protein transport"/>
    <property type="evidence" value="ECO:0007669"/>
    <property type="project" value="UniProtKB-KW"/>
</dbReference>
<dbReference type="InterPro" id="IPR051045">
    <property type="entry name" value="TonB-dependent_transducer"/>
</dbReference>
<protein>
    <submittedName>
        <fullName evidence="12">Energy transducer TonB</fullName>
    </submittedName>
</protein>
<evidence type="ECO:0000256" key="10">
    <source>
        <dbReference type="SAM" id="Phobius"/>
    </source>
</evidence>
<dbReference type="PANTHER" id="PTHR33446">
    <property type="entry name" value="PROTEIN TONB-RELATED"/>
    <property type="match status" value="1"/>
</dbReference>
<dbReference type="RefSeq" id="WP_018965594.1">
    <property type="nucleotide sequence ID" value="NZ_JQJE01000024.1"/>
</dbReference>
<dbReference type="PROSITE" id="PS52015">
    <property type="entry name" value="TONB_CTD"/>
    <property type="match status" value="1"/>
</dbReference>
<comment type="caution">
    <text evidence="12">The sequence shown here is derived from an EMBL/GenBank/DDBJ whole genome shotgun (WGS) entry which is preliminary data.</text>
</comment>
<keyword evidence="5" id="KW-0997">Cell inner membrane</keyword>
<dbReference type="Pfam" id="PF03544">
    <property type="entry name" value="TonB_C"/>
    <property type="match status" value="1"/>
</dbReference>
<dbReference type="InterPro" id="IPR006260">
    <property type="entry name" value="TonB/TolA_C"/>
</dbReference>
<dbReference type="InterPro" id="IPR037682">
    <property type="entry name" value="TonB_C"/>
</dbReference>
<dbReference type="PANTHER" id="PTHR33446:SF2">
    <property type="entry name" value="PROTEIN TONB"/>
    <property type="match status" value="1"/>
</dbReference>
<keyword evidence="4" id="KW-1003">Cell membrane</keyword>
<dbReference type="SUPFAM" id="SSF74653">
    <property type="entry name" value="TolA/TonB C-terminal domain"/>
    <property type="match status" value="1"/>
</dbReference>
<evidence type="ECO:0000256" key="2">
    <source>
        <dbReference type="ARBA" id="ARBA00006555"/>
    </source>
</evidence>
<evidence type="ECO:0000256" key="5">
    <source>
        <dbReference type="ARBA" id="ARBA00022519"/>
    </source>
</evidence>
<feature type="domain" description="TonB C-terminal" evidence="11">
    <location>
        <begin position="140"/>
        <end position="230"/>
    </location>
</feature>
<evidence type="ECO:0000256" key="1">
    <source>
        <dbReference type="ARBA" id="ARBA00004383"/>
    </source>
</evidence>
<comment type="subcellular location">
    <subcellularLocation>
        <location evidence="1">Cell inner membrane</location>
        <topology evidence="1">Single-pass membrane protein</topology>
        <orientation evidence="1">Periplasmic side</orientation>
    </subcellularLocation>
</comment>
<reference evidence="12 13" key="1">
    <citation type="submission" date="2014-08" db="EMBL/GenBank/DDBJ databases">
        <title>Porphyromonas gulae strain:COT-052_OH1451 Genome sequencing.</title>
        <authorList>
            <person name="Wallis C."/>
            <person name="Deusch O."/>
            <person name="O'Flynn C."/>
            <person name="Davis I."/>
            <person name="Jospin G."/>
            <person name="Darling A.E."/>
            <person name="Coil D.A."/>
            <person name="Alexiev A."/>
            <person name="Horsfall A."/>
            <person name="Kirkwood N."/>
            <person name="Harris S."/>
            <person name="Eisen J.A."/>
        </authorList>
    </citation>
    <scope>NUCLEOTIDE SEQUENCE [LARGE SCALE GENOMIC DNA]</scope>
    <source>
        <strain evidence="13">COT-052 OH1451</strain>
    </source>
</reference>
<evidence type="ECO:0000256" key="9">
    <source>
        <dbReference type="ARBA" id="ARBA00023136"/>
    </source>
</evidence>
<keyword evidence="9 10" id="KW-0472">Membrane</keyword>
<evidence type="ECO:0000256" key="4">
    <source>
        <dbReference type="ARBA" id="ARBA00022475"/>
    </source>
</evidence>
<dbReference type="FunFam" id="3.30.1150.10:FF:000002">
    <property type="entry name" value="Energy transducer TonB"/>
    <property type="match status" value="1"/>
</dbReference>
<dbReference type="AlphaFoldDB" id="A0A099WQ91"/>
<keyword evidence="7" id="KW-0653">Protein transport</keyword>
<dbReference type="GO" id="GO:0098797">
    <property type="term" value="C:plasma membrane protein complex"/>
    <property type="evidence" value="ECO:0007669"/>
    <property type="project" value="TreeGrafter"/>
</dbReference>